<dbReference type="STRING" id="1122169.Lsha_0769"/>
<evidence type="ECO:0000313" key="2">
    <source>
        <dbReference type="Proteomes" id="UP000054600"/>
    </source>
</evidence>
<dbReference type="EMBL" id="LNYW01000026">
    <property type="protein sequence ID" value="KTD63217.1"/>
    <property type="molecule type" value="Genomic_DNA"/>
</dbReference>
<reference evidence="1 2" key="1">
    <citation type="submission" date="2015-11" db="EMBL/GenBank/DDBJ databases">
        <title>Genomic analysis of 38 Legionella species identifies large and diverse effector repertoires.</title>
        <authorList>
            <person name="Burstein D."/>
            <person name="Amaro F."/>
            <person name="Zusman T."/>
            <person name="Lifshitz Z."/>
            <person name="Cohen O."/>
            <person name="Gilbert J.A."/>
            <person name="Pupko T."/>
            <person name="Shuman H.A."/>
            <person name="Segal G."/>
        </authorList>
    </citation>
    <scope>NUCLEOTIDE SEQUENCE [LARGE SCALE GENOMIC DNA]</scope>
    <source>
        <strain evidence="1 2">ATCC 49655</strain>
    </source>
</reference>
<dbReference type="AlphaFoldDB" id="A0A0W0Z252"/>
<gene>
    <name evidence="1" type="ORF">Lsha_0769</name>
</gene>
<dbReference type="Proteomes" id="UP000054600">
    <property type="component" value="Unassembled WGS sequence"/>
</dbReference>
<proteinExistence type="predicted"/>
<keyword evidence="2" id="KW-1185">Reference proteome</keyword>
<dbReference type="Pfam" id="PF07958">
    <property type="entry name" value="DUF1688"/>
    <property type="match status" value="1"/>
</dbReference>
<protein>
    <submittedName>
        <fullName evidence="1">Putative biotin synthetase like protein</fullName>
    </submittedName>
</protein>
<dbReference type="eggNOG" id="COG0807">
    <property type="taxonomic scope" value="Bacteria"/>
</dbReference>
<name>A0A0W0Z252_9GAMM</name>
<dbReference type="PANTHER" id="PTHR31687">
    <property type="match status" value="1"/>
</dbReference>
<accession>A0A0W0Z252</accession>
<dbReference type="OrthoDB" id="9779699at2"/>
<evidence type="ECO:0000313" key="1">
    <source>
        <dbReference type="EMBL" id="KTD63217.1"/>
    </source>
</evidence>
<sequence length="409" mass="45589">MNSEEQQINKVLSVLRDPATIRKQSQRILELAKQDQLEHFAINPEQMTTTASYIIDVITSQYPQLDVPYHSRWRHFEVGGIDRIKTMTASSAAEYGKMLYELVIISVFLDAGAGSLWRYKEEATGKEFSRSEGLALASLALYQSGVLSAHAKQPLRVDADALIAFKEQDLLNAFQVSADNPLEGVSGRVALLNNLGKLIRKNPQFFGSDARLGDFYSYVSSLQTNNSLLASELFQAVLAGFNDIWPVRLSYHQVSLGDVWIHKALKSQEEGSEYIPFHKLSQWLTYSLIEPLEHAGIKVKSLDTLTGLPEYRNGGLLIDSGLLQVKNKNLLLEPQDPGSEAIVEWRALTVALLDELAVLIRKQLGKDEFSLPLAKILQGGTWEAGRRIAREKRPQGTPPIQIISDGTVF</sequence>
<dbReference type="PANTHER" id="PTHR31687:SF3">
    <property type="entry name" value="PROTEIN URG3"/>
    <property type="match status" value="1"/>
</dbReference>
<dbReference type="InterPro" id="IPR012469">
    <property type="entry name" value="DUF1688"/>
</dbReference>
<comment type="caution">
    <text evidence="1">The sequence shown here is derived from an EMBL/GenBank/DDBJ whole genome shotgun (WGS) entry which is preliminary data.</text>
</comment>
<dbReference type="RefSeq" id="WP_018575739.1">
    <property type="nucleotide sequence ID" value="NZ_KB892381.1"/>
</dbReference>
<dbReference type="PATRIC" id="fig|1122169.6.peg.883"/>
<organism evidence="1 2">
    <name type="scientific">Legionella shakespearei DSM 23087</name>
    <dbReference type="NCBI Taxonomy" id="1122169"/>
    <lineage>
        <taxon>Bacteria</taxon>
        <taxon>Pseudomonadati</taxon>
        <taxon>Pseudomonadota</taxon>
        <taxon>Gammaproteobacteria</taxon>
        <taxon>Legionellales</taxon>
        <taxon>Legionellaceae</taxon>
        <taxon>Legionella</taxon>
    </lineage>
</organism>